<name>A0ABU4GE47_9BACL</name>
<accession>A0ABU4GE47</accession>
<dbReference type="RefSeq" id="WP_317944470.1">
    <property type="nucleotide sequence ID" value="NZ_JAUBDI010000010.1"/>
</dbReference>
<evidence type="ECO:0000313" key="1">
    <source>
        <dbReference type="EMBL" id="MDW0113857.1"/>
    </source>
</evidence>
<dbReference type="Proteomes" id="UP001282284">
    <property type="component" value="Unassembled WGS sequence"/>
</dbReference>
<proteinExistence type="predicted"/>
<reference evidence="1 2" key="1">
    <citation type="submission" date="2023-06" db="EMBL/GenBank/DDBJ databases">
        <title>Sporosarcina sp. nov., isolated from Korean traditional fermented seafood 'Jeotgal'.</title>
        <authorList>
            <person name="Yang A.I."/>
            <person name="Shin N.-R."/>
        </authorList>
    </citation>
    <scope>NUCLEOTIDE SEQUENCE [LARGE SCALE GENOMIC DNA]</scope>
    <source>
        <strain evidence="1 2">KCTC13119</strain>
    </source>
</reference>
<gene>
    <name evidence="1" type="ORF">QT711_11720</name>
</gene>
<dbReference type="EMBL" id="JAUBDI010000010">
    <property type="protein sequence ID" value="MDW0113857.1"/>
    <property type="molecule type" value="Genomic_DNA"/>
</dbReference>
<protein>
    <submittedName>
        <fullName evidence="1">Uncharacterized protein</fullName>
    </submittedName>
</protein>
<comment type="caution">
    <text evidence="1">The sequence shown here is derived from an EMBL/GenBank/DDBJ whole genome shotgun (WGS) entry which is preliminary data.</text>
</comment>
<dbReference type="PROSITE" id="PS51257">
    <property type="entry name" value="PROKAR_LIPOPROTEIN"/>
    <property type="match status" value="1"/>
</dbReference>
<evidence type="ECO:0000313" key="2">
    <source>
        <dbReference type="Proteomes" id="UP001282284"/>
    </source>
</evidence>
<sequence length="112" mass="12418">MNKLILIGSCLILLSACKPLSEPLIEGEMIKLSIQCTNGKTVVIDNQVTIDKVLIDINSSMREGTEEMEFDLEHQATLESNDGETVTFNLFDGGKTLVSGYYVHSNIEDYCK</sequence>
<keyword evidence="2" id="KW-1185">Reference proteome</keyword>
<organism evidence="1 2">
    <name type="scientific">Sporosarcina saromensis</name>
    <dbReference type="NCBI Taxonomy" id="359365"/>
    <lineage>
        <taxon>Bacteria</taxon>
        <taxon>Bacillati</taxon>
        <taxon>Bacillota</taxon>
        <taxon>Bacilli</taxon>
        <taxon>Bacillales</taxon>
        <taxon>Caryophanaceae</taxon>
        <taxon>Sporosarcina</taxon>
    </lineage>
</organism>